<evidence type="ECO:0000256" key="1">
    <source>
        <dbReference type="ARBA" id="ARBA00008226"/>
    </source>
</evidence>
<evidence type="ECO:0000256" key="6">
    <source>
        <dbReference type="ARBA" id="ARBA00047639"/>
    </source>
</evidence>
<dbReference type="GO" id="GO:0016740">
    <property type="term" value="F:transferase activity"/>
    <property type="evidence" value="ECO:0007669"/>
    <property type="project" value="UniProtKB-ARBA"/>
</dbReference>
<evidence type="ECO:0000259" key="9">
    <source>
        <dbReference type="PROSITE" id="PS50862"/>
    </source>
</evidence>
<dbReference type="InterPro" id="IPR004516">
    <property type="entry name" value="HisRS/HisZ"/>
</dbReference>
<name>E6U7D8_ETHHY</name>
<keyword evidence="3 7" id="KW-0547">Nucleotide-binding</keyword>
<dbReference type="eggNOG" id="COG0124">
    <property type="taxonomic scope" value="Bacteria"/>
</dbReference>
<proteinExistence type="inferred from homology"/>
<protein>
    <recommendedName>
        <fullName evidence="7">Histidine--tRNA ligase</fullName>
        <ecNumber evidence="7">6.1.1.21</ecNumber>
    </recommendedName>
    <alternativeName>
        <fullName evidence="7">Histidyl-tRNA synthetase</fullName>
        <shortName evidence="7">HisRS</shortName>
    </alternativeName>
</protein>
<dbReference type="EC" id="6.1.1.21" evidence="7"/>
<reference evidence="10 11" key="1">
    <citation type="submission" date="2010-12" db="EMBL/GenBank/DDBJ databases">
        <title>Complete sequence of Ethanoligenens harbinense YUAN-3.</title>
        <authorList>
            <person name="Lucas S."/>
            <person name="Copeland A."/>
            <person name="Lapidus A."/>
            <person name="Cheng J.-F."/>
            <person name="Bruce D."/>
            <person name="Goodwin L."/>
            <person name="Pitluck S."/>
            <person name="Chertkov O."/>
            <person name="Misra M."/>
            <person name="Detter J.C."/>
            <person name="Han C."/>
            <person name="Tapia R."/>
            <person name="Land M."/>
            <person name="Hauser L."/>
            <person name="Jeffries C."/>
            <person name="Kyrpides N."/>
            <person name="Ivanova N."/>
            <person name="Mikhailova N."/>
            <person name="Wang A."/>
            <person name="Mouttaki H."/>
            <person name="He Z."/>
            <person name="Zhou J."/>
            <person name="Hemme C.L."/>
            <person name="Woyke T."/>
        </authorList>
    </citation>
    <scope>NUCLEOTIDE SEQUENCE [LARGE SCALE GENOMIC DNA]</scope>
    <source>
        <strain evidence="11">DSM 18485 / JCM 12961 / CGMCC 1.5033 / YUAN-3</strain>
    </source>
</reference>
<sequence>MANLLHAPRGTLDVTPDQVYKWQYVEQTARRTAATFGFEEIRFPTFEYTELFSRGVGDTTDVVQKEMYTFEDRGGRSITLRPEGTASTVRALLQNGLAGGPLPLKLFYLISCFRGERPQAGRLREFHQFGAELFGAAGAAADVELIELAGAALKALGVKDLRLELNSIGCPTCRKDYHAALKAYFKARETELCDDCKNRLERNPMRLLDCKVPTCKAIAKDAPVVTDYLCDDCKAHFEDVKARLTDAGQTFVLNPRIVRGLDYYTRTVFEFVDEAQGLTVCGGGRYDGLVSELGGPSLPGLGFGMGLERLLILMESQGCAFPPAPKGLVYIGAIGGPASQKAAALARTLRAAGIAAGTDLAGRSVKAQMKYADKQGFAYAVMLGDAELENGEAALKALRGDGARTVPLEPETFLAAVRDAAAQSTIKEG</sequence>
<keyword evidence="4 7" id="KW-0067">ATP-binding</keyword>
<dbReference type="Gene3D" id="3.40.50.800">
    <property type="entry name" value="Anticodon-binding domain"/>
    <property type="match status" value="1"/>
</dbReference>
<dbReference type="SUPFAM" id="SSF52954">
    <property type="entry name" value="Class II aaRS ABD-related"/>
    <property type="match status" value="1"/>
</dbReference>
<keyword evidence="7" id="KW-0648">Protein biosynthesis</keyword>
<dbReference type="GO" id="GO:0005524">
    <property type="term" value="F:ATP binding"/>
    <property type="evidence" value="ECO:0007669"/>
    <property type="project" value="UniProtKB-UniRule"/>
</dbReference>
<feature type="binding site" evidence="8">
    <location>
        <begin position="83"/>
        <end position="85"/>
    </location>
    <ligand>
        <name>L-histidine</name>
        <dbReference type="ChEBI" id="CHEBI:57595"/>
    </ligand>
</feature>
<dbReference type="Pfam" id="PF13393">
    <property type="entry name" value="tRNA-synt_His"/>
    <property type="match status" value="1"/>
</dbReference>
<feature type="binding site" evidence="8">
    <location>
        <position position="128"/>
    </location>
    <ligand>
        <name>L-histidine</name>
        <dbReference type="ChEBI" id="CHEBI:57595"/>
    </ligand>
</feature>
<evidence type="ECO:0000256" key="2">
    <source>
        <dbReference type="ARBA" id="ARBA00022490"/>
    </source>
</evidence>
<evidence type="ECO:0000256" key="4">
    <source>
        <dbReference type="ARBA" id="ARBA00022840"/>
    </source>
</evidence>
<dbReference type="PIRSF" id="PIRSF001549">
    <property type="entry name" value="His-tRNA_synth"/>
    <property type="match status" value="1"/>
</dbReference>
<keyword evidence="7 10" id="KW-0436">Ligase</keyword>
<dbReference type="SUPFAM" id="SSF55681">
    <property type="entry name" value="Class II aaRS and biotin synthetases"/>
    <property type="match status" value="1"/>
</dbReference>
<comment type="subcellular location">
    <subcellularLocation>
        <location evidence="7">Cytoplasm</location>
    </subcellularLocation>
</comment>
<dbReference type="InterPro" id="IPR006195">
    <property type="entry name" value="aa-tRNA-synth_II"/>
</dbReference>
<evidence type="ECO:0000256" key="8">
    <source>
        <dbReference type="PIRSR" id="PIRSR001549-1"/>
    </source>
</evidence>
<dbReference type="InterPro" id="IPR036621">
    <property type="entry name" value="Anticodon-bd_dom_sf"/>
</dbReference>
<dbReference type="KEGG" id="eha:Ethha_0287"/>
<dbReference type="PROSITE" id="PS50862">
    <property type="entry name" value="AA_TRNA_LIGASE_II"/>
    <property type="match status" value="1"/>
</dbReference>
<feature type="binding site" evidence="8">
    <location>
        <begin position="263"/>
        <end position="264"/>
    </location>
    <ligand>
        <name>L-histidine</name>
        <dbReference type="ChEBI" id="CHEBI:57595"/>
    </ligand>
</feature>
<dbReference type="HAMAP" id="MF_00127">
    <property type="entry name" value="His_tRNA_synth"/>
    <property type="match status" value="1"/>
</dbReference>
<dbReference type="HOGENOM" id="CLU_025113_1_1_9"/>
<comment type="similarity">
    <text evidence="1 7">Belongs to the class-II aminoacyl-tRNA synthetase family.</text>
</comment>
<feature type="binding site" evidence="8">
    <location>
        <position position="132"/>
    </location>
    <ligand>
        <name>L-histidine</name>
        <dbReference type="ChEBI" id="CHEBI:57595"/>
    </ligand>
</feature>
<comment type="catalytic activity">
    <reaction evidence="6 7">
        <text>tRNA(His) + L-histidine + ATP = L-histidyl-tRNA(His) + AMP + diphosphate + H(+)</text>
        <dbReference type="Rhea" id="RHEA:17313"/>
        <dbReference type="Rhea" id="RHEA-COMP:9665"/>
        <dbReference type="Rhea" id="RHEA-COMP:9689"/>
        <dbReference type="ChEBI" id="CHEBI:15378"/>
        <dbReference type="ChEBI" id="CHEBI:30616"/>
        <dbReference type="ChEBI" id="CHEBI:33019"/>
        <dbReference type="ChEBI" id="CHEBI:57595"/>
        <dbReference type="ChEBI" id="CHEBI:78442"/>
        <dbReference type="ChEBI" id="CHEBI:78527"/>
        <dbReference type="ChEBI" id="CHEBI:456215"/>
        <dbReference type="EC" id="6.1.1.21"/>
    </reaction>
</comment>
<evidence type="ECO:0000256" key="5">
    <source>
        <dbReference type="ARBA" id="ARBA00023146"/>
    </source>
</evidence>
<keyword evidence="2 7" id="KW-0963">Cytoplasm</keyword>
<dbReference type="CDD" id="cd00773">
    <property type="entry name" value="HisRS-like_core"/>
    <property type="match status" value="1"/>
</dbReference>
<dbReference type="GO" id="GO:0006427">
    <property type="term" value="P:histidyl-tRNA aminoacylation"/>
    <property type="evidence" value="ECO:0007669"/>
    <property type="project" value="UniProtKB-UniRule"/>
</dbReference>
<dbReference type="PANTHER" id="PTHR43707">
    <property type="entry name" value="HISTIDYL-TRNA SYNTHETASE"/>
    <property type="match status" value="1"/>
</dbReference>
<gene>
    <name evidence="7" type="primary">hisS</name>
    <name evidence="10" type="ordered locus">Ethha_0287</name>
</gene>
<dbReference type="NCBIfam" id="TIGR00442">
    <property type="entry name" value="hisS"/>
    <property type="match status" value="1"/>
</dbReference>
<dbReference type="Pfam" id="PF03129">
    <property type="entry name" value="HGTP_anticodon"/>
    <property type="match status" value="1"/>
</dbReference>
<dbReference type="RefSeq" id="WP_013484254.1">
    <property type="nucleotide sequence ID" value="NC_014828.1"/>
</dbReference>
<dbReference type="InterPro" id="IPR041715">
    <property type="entry name" value="HisRS-like_core"/>
</dbReference>
<feature type="binding site" evidence="8">
    <location>
        <position position="259"/>
    </location>
    <ligand>
        <name>L-histidine</name>
        <dbReference type="ChEBI" id="CHEBI:57595"/>
    </ligand>
</feature>
<dbReference type="InterPro" id="IPR045864">
    <property type="entry name" value="aa-tRNA-synth_II/BPL/LPL"/>
</dbReference>
<evidence type="ECO:0000256" key="3">
    <source>
        <dbReference type="ARBA" id="ARBA00022741"/>
    </source>
</evidence>
<evidence type="ECO:0000313" key="11">
    <source>
        <dbReference type="Proteomes" id="UP000001551"/>
    </source>
</evidence>
<dbReference type="PANTHER" id="PTHR43707:SF1">
    <property type="entry name" value="HISTIDINE--TRNA LIGASE, MITOCHONDRIAL-RELATED"/>
    <property type="match status" value="1"/>
</dbReference>
<dbReference type="Gene3D" id="3.30.930.10">
    <property type="entry name" value="Bira Bifunctional Protein, Domain 2"/>
    <property type="match status" value="1"/>
</dbReference>
<organism evidence="10 11">
    <name type="scientific">Ethanoligenens harbinense (strain DSM 18485 / JCM 12961 / CGMCC 1.5033 / YUAN-3)</name>
    <dbReference type="NCBI Taxonomy" id="663278"/>
    <lineage>
        <taxon>Bacteria</taxon>
        <taxon>Bacillati</taxon>
        <taxon>Bacillota</taxon>
        <taxon>Clostridia</taxon>
        <taxon>Eubacteriales</taxon>
        <taxon>Oscillospiraceae</taxon>
        <taxon>Ethanoligenens</taxon>
    </lineage>
</organism>
<dbReference type="Proteomes" id="UP000001551">
    <property type="component" value="Chromosome"/>
</dbReference>
<dbReference type="InterPro" id="IPR004154">
    <property type="entry name" value="Anticodon-bd"/>
</dbReference>
<dbReference type="GO" id="GO:0140096">
    <property type="term" value="F:catalytic activity, acting on a protein"/>
    <property type="evidence" value="ECO:0007669"/>
    <property type="project" value="UniProtKB-ARBA"/>
</dbReference>
<dbReference type="InterPro" id="IPR015807">
    <property type="entry name" value="His-tRNA-ligase"/>
</dbReference>
<feature type="binding site" evidence="8">
    <location>
        <position position="114"/>
    </location>
    <ligand>
        <name>L-histidine</name>
        <dbReference type="ChEBI" id="CHEBI:57595"/>
    </ligand>
</feature>
<dbReference type="GO" id="GO:0005737">
    <property type="term" value="C:cytoplasm"/>
    <property type="evidence" value="ECO:0007669"/>
    <property type="project" value="UniProtKB-SubCell"/>
</dbReference>
<dbReference type="AlphaFoldDB" id="E6U7D8"/>
<dbReference type="EMBL" id="CP002400">
    <property type="protein sequence ID" value="ADU25873.1"/>
    <property type="molecule type" value="Genomic_DNA"/>
</dbReference>
<evidence type="ECO:0000313" key="10">
    <source>
        <dbReference type="EMBL" id="ADU25873.1"/>
    </source>
</evidence>
<dbReference type="GO" id="GO:0004821">
    <property type="term" value="F:histidine-tRNA ligase activity"/>
    <property type="evidence" value="ECO:0007669"/>
    <property type="project" value="UniProtKB-UniRule"/>
</dbReference>
<comment type="subunit">
    <text evidence="7">Homodimer.</text>
</comment>
<feature type="domain" description="Aminoacyl-transfer RNA synthetases class-II family profile" evidence="9">
    <location>
        <begin position="1"/>
        <end position="322"/>
    </location>
</feature>
<dbReference type="STRING" id="663278.Ethha_0287"/>
<keyword evidence="11" id="KW-1185">Reference proteome</keyword>
<evidence type="ECO:0000256" key="7">
    <source>
        <dbReference type="HAMAP-Rule" id="MF_00127"/>
    </source>
</evidence>
<accession>E6U7D8</accession>
<keyword evidence="5 7" id="KW-0030">Aminoacyl-tRNA synthetase</keyword>